<feature type="domain" description="Peptidase M13 C-terminal" evidence="2">
    <location>
        <begin position="1"/>
        <end position="166"/>
    </location>
</feature>
<proteinExistence type="inferred from homology"/>
<comment type="similarity">
    <text evidence="1">Belongs to the peptidase M13 family.</text>
</comment>
<dbReference type="InterPro" id="IPR018497">
    <property type="entry name" value="Peptidase_M13_C"/>
</dbReference>
<dbReference type="Gene3D" id="3.40.390.10">
    <property type="entry name" value="Collagenase (Catalytic Domain)"/>
    <property type="match status" value="1"/>
</dbReference>
<evidence type="ECO:0000256" key="1">
    <source>
        <dbReference type="ARBA" id="ARBA00007357"/>
    </source>
</evidence>
<accession>A0A224YD63</accession>
<dbReference type="PANTHER" id="PTHR11733:SF167">
    <property type="entry name" value="FI17812P1-RELATED"/>
    <property type="match status" value="1"/>
</dbReference>
<sequence>MTHGFDDQGSQYDEGGALKQWWSNKTRTEFINRTKCFEEEFGNITDRETNMTLNGKNTVGENIADSGGLRLAFEAFKHLLDLEYRNVDTRLKGMENVTGKQLFFISNAMTWCSLSRPEYLKVLIQYDPHSPAPYRVNVPMSNMEGFSEAFGCSVNSTMNRKHRCSLW</sequence>
<dbReference type="PANTHER" id="PTHR11733">
    <property type="entry name" value="ZINC METALLOPROTEASE FAMILY M13 NEPRILYSIN-RELATED"/>
    <property type="match status" value="1"/>
</dbReference>
<dbReference type="GO" id="GO:0004222">
    <property type="term" value="F:metalloendopeptidase activity"/>
    <property type="evidence" value="ECO:0007669"/>
    <property type="project" value="InterPro"/>
</dbReference>
<dbReference type="InterPro" id="IPR024079">
    <property type="entry name" value="MetalloPept_cat_dom_sf"/>
</dbReference>
<dbReference type="SUPFAM" id="SSF55486">
    <property type="entry name" value="Metalloproteases ('zincins'), catalytic domain"/>
    <property type="match status" value="1"/>
</dbReference>
<dbReference type="GO" id="GO:0016485">
    <property type="term" value="P:protein processing"/>
    <property type="evidence" value="ECO:0007669"/>
    <property type="project" value="TreeGrafter"/>
</dbReference>
<dbReference type="Pfam" id="PF01431">
    <property type="entry name" value="Peptidase_M13"/>
    <property type="match status" value="1"/>
</dbReference>
<protein>
    <submittedName>
        <fullName evidence="3">Gluzincin</fullName>
    </submittedName>
</protein>
<evidence type="ECO:0000313" key="3">
    <source>
        <dbReference type="EMBL" id="MAA12153.1"/>
    </source>
</evidence>
<reference evidence="3" key="1">
    <citation type="journal article" date="2017" name="Parasit. Vectors">
        <title>Sialotranscriptomics of Rhipicephalus zambeziensis reveals intricate expression profiles of secretory proteins and suggests tight temporal transcriptional regulation during blood-feeding.</title>
        <authorList>
            <person name="de Castro M.H."/>
            <person name="de Klerk D."/>
            <person name="Pienaar R."/>
            <person name="Rees D.J.G."/>
            <person name="Mans B.J."/>
        </authorList>
    </citation>
    <scope>NUCLEOTIDE SEQUENCE</scope>
    <source>
        <tissue evidence="3">Salivary glands</tissue>
    </source>
</reference>
<evidence type="ECO:0000259" key="2">
    <source>
        <dbReference type="Pfam" id="PF01431"/>
    </source>
</evidence>
<dbReference type="AlphaFoldDB" id="A0A224YD63"/>
<dbReference type="InterPro" id="IPR000718">
    <property type="entry name" value="Peptidase_M13"/>
</dbReference>
<dbReference type="GO" id="GO:0005886">
    <property type="term" value="C:plasma membrane"/>
    <property type="evidence" value="ECO:0007669"/>
    <property type="project" value="TreeGrafter"/>
</dbReference>
<organism evidence="3">
    <name type="scientific">Rhipicephalus zambeziensis</name>
    <dbReference type="NCBI Taxonomy" id="60191"/>
    <lineage>
        <taxon>Eukaryota</taxon>
        <taxon>Metazoa</taxon>
        <taxon>Ecdysozoa</taxon>
        <taxon>Arthropoda</taxon>
        <taxon>Chelicerata</taxon>
        <taxon>Arachnida</taxon>
        <taxon>Acari</taxon>
        <taxon>Parasitiformes</taxon>
        <taxon>Ixodida</taxon>
        <taxon>Ixodoidea</taxon>
        <taxon>Ixodidae</taxon>
        <taxon>Rhipicephalinae</taxon>
        <taxon>Rhipicephalus</taxon>
        <taxon>Rhipicephalus</taxon>
    </lineage>
</organism>
<dbReference type="EMBL" id="GFPF01001007">
    <property type="protein sequence ID" value="MAA12153.1"/>
    <property type="molecule type" value="Transcribed_RNA"/>
</dbReference>
<name>A0A224YD63_9ACAR</name>
<dbReference type="PROSITE" id="PS51885">
    <property type="entry name" value="NEPRILYSIN"/>
    <property type="match status" value="1"/>
</dbReference>